<dbReference type="EMBL" id="CP000934">
    <property type="protein sequence ID" value="ACE84656.1"/>
    <property type="molecule type" value="Genomic_DNA"/>
</dbReference>
<sequence length="63" mass="6900">MVRIFSEMINIGAFCGVAFHAGKAGRVMAKFNLSTCLKRGRKPCDHAIAIVYEGWLAWAAKEG</sequence>
<dbReference type="Proteomes" id="UP000001036">
    <property type="component" value="Chromosome"/>
</dbReference>
<reference evidence="1 2" key="1">
    <citation type="journal article" date="2008" name="J. Bacteriol.">
        <title>Insights into plant cell wall degradation from the genome sequence of the soil bacterium Cellvibrio japonicus.</title>
        <authorList>
            <person name="Deboy R.T."/>
            <person name="Mongodin E.F."/>
            <person name="Fouts D.E."/>
            <person name="Tailford L.E."/>
            <person name="Khouri H."/>
            <person name="Emerson J.B."/>
            <person name="Mohamoud Y."/>
            <person name="Watkins K."/>
            <person name="Henrissat B."/>
            <person name="Gilbert H.J."/>
            <person name="Nelson K.E."/>
        </authorList>
    </citation>
    <scope>NUCLEOTIDE SEQUENCE [LARGE SCALE GENOMIC DNA]</scope>
    <source>
        <strain evidence="1 2">Ueda107</strain>
    </source>
</reference>
<evidence type="ECO:0000313" key="2">
    <source>
        <dbReference type="Proteomes" id="UP000001036"/>
    </source>
</evidence>
<dbReference type="KEGG" id="cja:CJA_3533"/>
<gene>
    <name evidence="1" type="ordered locus">CJA_3533</name>
</gene>
<evidence type="ECO:0000313" key="1">
    <source>
        <dbReference type="EMBL" id="ACE84656.1"/>
    </source>
</evidence>
<protein>
    <submittedName>
        <fullName evidence="1">Uncharacterized protein</fullName>
    </submittedName>
</protein>
<dbReference type="AlphaFoldDB" id="B3PG79"/>
<keyword evidence="2" id="KW-1185">Reference proteome</keyword>
<name>B3PG79_CELJU</name>
<dbReference type="HOGENOM" id="CLU_2877569_0_0_6"/>
<organism evidence="1 2">
    <name type="scientific">Cellvibrio japonicus (strain Ueda107)</name>
    <name type="common">Pseudomonas fluorescens subsp. cellulosa</name>
    <dbReference type="NCBI Taxonomy" id="498211"/>
    <lineage>
        <taxon>Bacteria</taxon>
        <taxon>Pseudomonadati</taxon>
        <taxon>Pseudomonadota</taxon>
        <taxon>Gammaproteobacteria</taxon>
        <taxon>Cellvibrionales</taxon>
        <taxon>Cellvibrionaceae</taxon>
        <taxon>Cellvibrio</taxon>
    </lineage>
</organism>
<dbReference type="STRING" id="498211.CJA_3533"/>
<proteinExistence type="predicted"/>
<accession>B3PG79</accession>